<dbReference type="InterPro" id="IPR036610">
    <property type="entry name" value="PEBP-like_sf"/>
</dbReference>
<evidence type="ECO:0000256" key="1">
    <source>
        <dbReference type="SAM" id="SignalP"/>
    </source>
</evidence>
<keyword evidence="1" id="KW-0732">Signal</keyword>
<accession>A0A6A6TH39</accession>
<proteinExistence type="predicted"/>
<dbReference type="GO" id="GO:0046578">
    <property type="term" value="P:regulation of Ras protein signal transduction"/>
    <property type="evidence" value="ECO:0007669"/>
    <property type="project" value="TreeGrafter"/>
</dbReference>
<dbReference type="CDD" id="cd00866">
    <property type="entry name" value="PEBP_euk"/>
    <property type="match status" value="1"/>
</dbReference>
<dbReference type="InterPro" id="IPR008914">
    <property type="entry name" value="PEBP"/>
</dbReference>
<feature type="chain" id="PRO_5025690536" evidence="1">
    <location>
        <begin position="19"/>
        <end position="201"/>
    </location>
</feature>
<dbReference type="PANTHER" id="PTHR11362:SF141">
    <property type="entry name" value="PHOSPHATIDYLETHANOLAMINE-BINDING PROTEIN"/>
    <property type="match status" value="1"/>
</dbReference>
<keyword evidence="3" id="KW-1185">Reference proteome</keyword>
<dbReference type="SUPFAM" id="SSF49777">
    <property type="entry name" value="PEBP-like"/>
    <property type="match status" value="1"/>
</dbReference>
<dbReference type="PANTHER" id="PTHR11362">
    <property type="entry name" value="PHOSPHATIDYLETHANOLAMINE-BINDING PROTEIN"/>
    <property type="match status" value="1"/>
</dbReference>
<reference evidence="2" key="1">
    <citation type="journal article" date="2020" name="Stud. Mycol.">
        <title>101 Dothideomycetes genomes: a test case for predicting lifestyles and emergence of pathogens.</title>
        <authorList>
            <person name="Haridas S."/>
            <person name="Albert R."/>
            <person name="Binder M."/>
            <person name="Bloem J."/>
            <person name="Labutti K."/>
            <person name="Salamov A."/>
            <person name="Andreopoulos B."/>
            <person name="Baker S."/>
            <person name="Barry K."/>
            <person name="Bills G."/>
            <person name="Bluhm B."/>
            <person name="Cannon C."/>
            <person name="Castanera R."/>
            <person name="Culley D."/>
            <person name="Daum C."/>
            <person name="Ezra D."/>
            <person name="Gonzalez J."/>
            <person name="Henrissat B."/>
            <person name="Kuo A."/>
            <person name="Liang C."/>
            <person name="Lipzen A."/>
            <person name="Lutzoni F."/>
            <person name="Magnuson J."/>
            <person name="Mondo S."/>
            <person name="Nolan M."/>
            <person name="Ohm R."/>
            <person name="Pangilinan J."/>
            <person name="Park H.-J."/>
            <person name="Ramirez L."/>
            <person name="Alfaro M."/>
            <person name="Sun H."/>
            <person name="Tritt A."/>
            <person name="Yoshinaga Y."/>
            <person name="Zwiers L.-H."/>
            <person name="Turgeon B."/>
            <person name="Goodwin S."/>
            <person name="Spatafora J."/>
            <person name="Crous P."/>
            <person name="Grigoriev I."/>
        </authorList>
    </citation>
    <scope>NUCLEOTIDE SEQUENCE</scope>
    <source>
        <strain evidence="2">CBS 122681</strain>
    </source>
</reference>
<dbReference type="InterPro" id="IPR035810">
    <property type="entry name" value="PEBP_euk"/>
</dbReference>
<evidence type="ECO:0000313" key="2">
    <source>
        <dbReference type="EMBL" id="KAF2658248.1"/>
    </source>
</evidence>
<feature type="signal peptide" evidence="1">
    <location>
        <begin position="1"/>
        <end position="18"/>
    </location>
</feature>
<sequence>MHFIALTSSLLLAGAVLAQQTPAGFTPAVDKPLDVYYGTTYISPGLLVKKSAVAKAPTIGLTNTTLTGKYLLAMIDVDASGTGPGLNGRTTVLHALLTDYTSSGTTQNGSSILTTKATGPSSYFGPAPPAETPKHPHNYIFLLHAQPDGFAVPASQKQVVSSRMGIDWNKFASEAKLEKPVAATYLQVQSGDITVRRFVEF</sequence>
<dbReference type="GO" id="GO:0005543">
    <property type="term" value="F:phospholipid binding"/>
    <property type="evidence" value="ECO:0007669"/>
    <property type="project" value="TreeGrafter"/>
</dbReference>
<dbReference type="OrthoDB" id="2506647at2759"/>
<organism evidence="2 3">
    <name type="scientific">Lophiostoma macrostomum CBS 122681</name>
    <dbReference type="NCBI Taxonomy" id="1314788"/>
    <lineage>
        <taxon>Eukaryota</taxon>
        <taxon>Fungi</taxon>
        <taxon>Dikarya</taxon>
        <taxon>Ascomycota</taxon>
        <taxon>Pezizomycotina</taxon>
        <taxon>Dothideomycetes</taxon>
        <taxon>Pleosporomycetidae</taxon>
        <taxon>Pleosporales</taxon>
        <taxon>Lophiostomataceae</taxon>
        <taxon>Lophiostoma</taxon>
    </lineage>
</organism>
<gene>
    <name evidence="2" type="ORF">K491DRAFT_593212</name>
</gene>
<dbReference type="AlphaFoldDB" id="A0A6A6TH39"/>
<dbReference type="GO" id="GO:0030414">
    <property type="term" value="F:peptidase inhibitor activity"/>
    <property type="evidence" value="ECO:0007669"/>
    <property type="project" value="TreeGrafter"/>
</dbReference>
<dbReference type="EMBL" id="MU004316">
    <property type="protein sequence ID" value="KAF2658248.1"/>
    <property type="molecule type" value="Genomic_DNA"/>
</dbReference>
<name>A0A6A6TH39_9PLEO</name>
<dbReference type="GO" id="GO:0030162">
    <property type="term" value="P:regulation of proteolysis"/>
    <property type="evidence" value="ECO:0007669"/>
    <property type="project" value="TreeGrafter"/>
</dbReference>
<dbReference type="Proteomes" id="UP000799324">
    <property type="component" value="Unassembled WGS sequence"/>
</dbReference>
<protein>
    <submittedName>
        <fullName evidence="2">PEBP-like protein</fullName>
    </submittedName>
</protein>
<dbReference type="Pfam" id="PF01161">
    <property type="entry name" value="PBP"/>
    <property type="match status" value="1"/>
</dbReference>
<evidence type="ECO:0000313" key="3">
    <source>
        <dbReference type="Proteomes" id="UP000799324"/>
    </source>
</evidence>
<dbReference type="Gene3D" id="3.90.280.10">
    <property type="entry name" value="PEBP-like"/>
    <property type="match status" value="1"/>
</dbReference>